<name>A0A2B4RAZ9_STYPI</name>
<dbReference type="InterPro" id="IPR019080">
    <property type="entry name" value="YqaJ_viral_recombinase"/>
</dbReference>
<gene>
    <name evidence="4" type="ORF">AWC38_SpisGene22215</name>
</gene>
<evidence type="ECO:0000256" key="1">
    <source>
        <dbReference type="SAM" id="Coils"/>
    </source>
</evidence>
<dbReference type="PANTHER" id="PTHR47526">
    <property type="entry name" value="ATP-DEPENDENT DNA HELICASE"/>
    <property type="match status" value="1"/>
</dbReference>
<keyword evidence="5" id="KW-1185">Reference proteome</keyword>
<comment type="caution">
    <text evidence="4">The sequence shown here is derived from an EMBL/GenBank/DDBJ whole genome shotgun (WGS) entry which is preliminary data.</text>
</comment>
<dbReference type="Pfam" id="PF09588">
    <property type="entry name" value="YqaJ"/>
    <property type="match status" value="1"/>
</dbReference>
<dbReference type="EMBL" id="LSMT01000917">
    <property type="protein sequence ID" value="PFX13680.1"/>
    <property type="molecule type" value="Genomic_DNA"/>
</dbReference>
<evidence type="ECO:0000256" key="2">
    <source>
        <dbReference type="SAM" id="MobiDB-lite"/>
    </source>
</evidence>
<dbReference type="Proteomes" id="UP000225706">
    <property type="component" value="Unassembled WGS sequence"/>
</dbReference>
<dbReference type="Gene3D" id="3.90.320.10">
    <property type="match status" value="1"/>
</dbReference>
<dbReference type="PANTHER" id="PTHR47526:SF3">
    <property type="entry name" value="PHD-TYPE DOMAIN-CONTAINING PROTEIN"/>
    <property type="match status" value="1"/>
</dbReference>
<dbReference type="SUPFAM" id="SSF52980">
    <property type="entry name" value="Restriction endonuclease-like"/>
    <property type="match status" value="1"/>
</dbReference>
<dbReference type="OrthoDB" id="5963286at2759"/>
<feature type="region of interest" description="Disordered" evidence="2">
    <location>
        <begin position="1"/>
        <end position="23"/>
    </location>
</feature>
<feature type="coiled-coil region" evidence="1">
    <location>
        <begin position="245"/>
        <end position="274"/>
    </location>
</feature>
<accession>A0A2B4RAZ9</accession>
<keyword evidence="1" id="KW-0175">Coiled coil</keyword>
<dbReference type="InterPro" id="IPR011604">
    <property type="entry name" value="PDDEXK-like_dom_sf"/>
</dbReference>
<dbReference type="AlphaFoldDB" id="A0A2B4RAZ9"/>
<evidence type="ECO:0000313" key="5">
    <source>
        <dbReference type="Proteomes" id="UP000225706"/>
    </source>
</evidence>
<sequence>MDVDDDPLYVPDPENVRDEDEDFADFDDCLYDPGHSTKYGSYSLMDLEQNKILDSQLVQSNEVKNFNVMGKEGQERSLQFLTAEGLSVDTLITDRHVQIRKHVREKWPAVKHRLDGWHIGKGIGKKIDSLAKKKDCAVVSKWKRSVVNHIFWCAASTDDDDDEDLKEAKREDREPGKHSRVCSCHFREGKKSNGPEIFKRNQDKLFPAEEAKPKKKKIESQQTLQEMIEAARKKEELEQGTSGSVERLESTRKEVILEAELEQAKREMIDQREKNDYVQKHYTVSTMSEEVLKMETGLPTKEVFQIVVNYAARLLNAIGGSKLDRPFSSYFLEPHRVKHLDGSQPYEKLTEVLTKGTLLKDIKQMSGAHATSSLEAFHSVPNHFATKRLAFSYHGMTSRLQISILHFNENSDRECAKLQDGTSKNGSASADGNKRELVQRVVSYIKNGWDANFTEKWMHLSGESNENLKENSANANEEPTGKDIQNFLPSTTWTELKKCNKLPEFSIANMMSYFITRRARDDESNKDYKSLNCKAFGLFRHGHVQNIKVANEDGKYFIQCECLPEMKKTLKYKIQMTVDSSGDIIYGNCNPCPAGKPPLASCKHLAALCFALEEYIRLGRSQEFLTCTERLQTWNQPRKRKLEALSVYDIDFSRKVFGTENLKHNKALHDPRLCIYREPSTEKANQTLLQEISRESLNCGFYSILSKEPLCPSSLIVSPIKEQPMSLEEIHAKAKRIKSNLFVGEKERELISRATKNQSDCQKWFEHRKTRITASKCKRVLQRPDTSPTKAVKEILHLNDNFQSNYMKQGLTDEANIIKSYENLFKCNVSKLGFVISSTHPFLGASPDGEVDNKCLVEVKRVFPGTKKLAEAVCSRGICKRTVHGLLINTNHPYHFQVQQQLFCVGLQWADLVISDLKEMIIISIKNNLQFRREVIPKLESFYDNYIAVELAYPRLTLGLPRLGKVSRLM</sequence>
<feature type="domain" description="YqaJ viral recombinase" evidence="3">
    <location>
        <begin position="763"/>
        <end position="906"/>
    </location>
</feature>
<dbReference type="CDD" id="cd22343">
    <property type="entry name" value="PDDEXK_lambda_exonuclease-like"/>
    <property type="match status" value="1"/>
</dbReference>
<organism evidence="4 5">
    <name type="scientific">Stylophora pistillata</name>
    <name type="common">Smooth cauliflower coral</name>
    <dbReference type="NCBI Taxonomy" id="50429"/>
    <lineage>
        <taxon>Eukaryota</taxon>
        <taxon>Metazoa</taxon>
        <taxon>Cnidaria</taxon>
        <taxon>Anthozoa</taxon>
        <taxon>Hexacorallia</taxon>
        <taxon>Scleractinia</taxon>
        <taxon>Astrocoeniina</taxon>
        <taxon>Pocilloporidae</taxon>
        <taxon>Stylophora</taxon>
    </lineage>
</organism>
<protein>
    <recommendedName>
        <fullName evidence="3">YqaJ viral recombinase domain-containing protein</fullName>
    </recommendedName>
</protein>
<dbReference type="InterPro" id="IPR011335">
    <property type="entry name" value="Restrct_endonuc-II-like"/>
</dbReference>
<evidence type="ECO:0000259" key="3">
    <source>
        <dbReference type="Pfam" id="PF09588"/>
    </source>
</evidence>
<evidence type="ECO:0000313" key="4">
    <source>
        <dbReference type="EMBL" id="PFX13680.1"/>
    </source>
</evidence>
<reference evidence="5" key="1">
    <citation type="journal article" date="2017" name="bioRxiv">
        <title>Comparative analysis of the genomes of Stylophora pistillata and Acropora digitifera provides evidence for extensive differences between species of corals.</title>
        <authorList>
            <person name="Voolstra C.R."/>
            <person name="Li Y."/>
            <person name="Liew Y.J."/>
            <person name="Baumgarten S."/>
            <person name="Zoccola D."/>
            <person name="Flot J.-F."/>
            <person name="Tambutte S."/>
            <person name="Allemand D."/>
            <person name="Aranda M."/>
        </authorList>
    </citation>
    <scope>NUCLEOTIDE SEQUENCE [LARGE SCALE GENOMIC DNA]</scope>
</reference>
<dbReference type="GO" id="GO:0006281">
    <property type="term" value="P:DNA repair"/>
    <property type="evidence" value="ECO:0007669"/>
    <property type="project" value="UniProtKB-ARBA"/>
</dbReference>
<proteinExistence type="predicted"/>